<gene>
    <name evidence="7" type="ORF">IV203_022361</name>
</gene>
<feature type="compositionally biased region" description="Polar residues" evidence="5">
    <location>
        <begin position="257"/>
        <end position="271"/>
    </location>
</feature>
<dbReference type="GO" id="GO:0061665">
    <property type="term" value="F:SUMO ligase activity"/>
    <property type="evidence" value="ECO:0007669"/>
    <property type="project" value="TreeGrafter"/>
</dbReference>
<accession>A0A9K3PED3</accession>
<dbReference type="GO" id="GO:0016925">
    <property type="term" value="P:protein sumoylation"/>
    <property type="evidence" value="ECO:0007669"/>
    <property type="project" value="TreeGrafter"/>
</dbReference>
<evidence type="ECO:0000256" key="5">
    <source>
        <dbReference type="SAM" id="MobiDB-lite"/>
    </source>
</evidence>
<evidence type="ECO:0000259" key="6">
    <source>
        <dbReference type="PROSITE" id="PS51044"/>
    </source>
</evidence>
<keyword evidence="3" id="KW-0862">Zinc</keyword>
<feature type="domain" description="SP-RING-type" evidence="6">
    <location>
        <begin position="738"/>
        <end position="824"/>
    </location>
</feature>
<evidence type="ECO:0000256" key="3">
    <source>
        <dbReference type="ARBA" id="ARBA00022833"/>
    </source>
</evidence>
<feature type="region of interest" description="Disordered" evidence="5">
    <location>
        <begin position="199"/>
        <end position="271"/>
    </location>
</feature>
<sequence>MLNRNIHQPSTTNTIQVRLSKTDTASVFQRVVERRGYEVSTLKLSTAQDILRQISELTGETLTATTSDEAAKTVNNFLQRQYQTICDTNTSSRSKRRAHDLLSELFRIIEEKFNENMATEIENYGETRHKKRRLSANRGSLQLAAAAAASDVSSQTTTANTTKSTNNLAITTATSSTKIRHAPAATNENNIANRPLSSSFQQQATTPATSASRCSVGNTDTTSVQAAAAHSAPNGLQSKDPNSSTSSSSKSRVGITMNGSTRGENTSNNTKPRSIASLIAVSAATAALARQSIETATQLDAAIPSATNMDVVPLRDRPTTPPPVYEKRSSNAIAQKELHMRKQRKENQSDNTSITSNINQRTTQRTVSSSCADILIEKAAKTVSEPRNQASSTMLSSRPTFAGTTHSETLNAKSTTASVKTNGLEYREYSPSAPMDMDAPISVMIPIIDHVISDEMDISDSDDDTGTDGKNLTDATISQETVRMLFPADRKGAFSCTVDSRAAVNVQFRKRYLTKPQIEKMAARFARWDPFWDVKKILIAGVTVPIEKTDLLSRPSGEQLDCLKTAGSFKVSHLWHSVKDLLSRKSCQPVNGEYRLVVRMIPLHPTEYSKKKRADCHLWPLGTYLQISTDNASQKFPQILAQRKQQSHDLSKWLYQCKPLDITSFVQGQCKDAGSVTFELCSHDTDPFIFSLSLCRYRTPQTLALDQLPGLKRLSLESRFQKIKDMMKNNEVSLDSDEENDGGTDKLSHSLFSLQDRSLKTVIVTPVRGKKCRHFSCFDFEAFLHINQNAHGQRWKCTNCELFLSTQDLEYCELTKFALDNFKDYITSDRHMVKIREDRHMELTKPARSRAERERARNAQKKLSQQAQGRAEPEIIEIDLD</sequence>
<feature type="compositionally biased region" description="Basic and acidic residues" evidence="5">
    <location>
        <begin position="840"/>
        <end position="857"/>
    </location>
</feature>
<dbReference type="PANTHER" id="PTHR10782">
    <property type="entry name" value="ZINC FINGER MIZ DOMAIN-CONTAINING PROTEIN"/>
    <property type="match status" value="1"/>
</dbReference>
<evidence type="ECO:0000313" key="7">
    <source>
        <dbReference type="EMBL" id="KAG7344353.1"/>
    </source>
</evidence>
<dbReference type="Pfam" id="PF02891">
    <property type="entry name" value="zf-MIZ"/>
    <property type="match status" value="1"/>
</dbReference>
<dbReference type="OrthoDB" id="27975at2759"/>
<dbReference type="PROSITE" id="PS51044">
    <property type="entry name" value="ZF_SP_RING"/>
    <property type="match status" value="1"/>
</dbReference>
<dbReference type="GO" id="GO:0008270">
    <property type="term" value="F:zinc ion binding"/>
    <property type="evidence" value="ECO:0007669"/>
    <property type="project" value="UniProtKB-KW"/>
</dbReference>
<feature type="region of interest" description="Disordered" evidence="5">
    <location>
        <begin position="340"/>
        <end position="362"/>
    </location>
</feature>
<feature type="compositionally biased region" description="Polar residues" evidence="5">
    <location>
        <begin position="385"/>
        <end position="406"/>
    </location>
</feature>
<reference evidence="7" key="2">
    <citation type="submission" date="2021-04" db="EMBL/GenBank/DDBJ databases">
        <authorList>
            <person name="Podell S."/>
        </authorList>
    </citation>
    <scope>NUCLEOTIDE SEQUENCE</scope>
    <source>
        <strain evidence="7">Hildebrandi</strain>
    </source>
</reference>
<dbReference type="EMBL" id="JAGRRH010000023">
    <property type="protein sequence ID" value="KAG7344353.1"/>
    <property type="molecule type" value="Genomic_DNA"/>
</dbReference>
<dbReference type="PANTHER" id="PTHR10782:SF4">
    <property type="entry name" value="TONALLI, ISOFORM E"/>
    <property type="match status" value="1"/>
</dbReference>
<feature type="compositionally biased region" description="Polar residues" evidence="5">
    <location>
        <begin position="349"/>
        <end position="362"/>
    </location>
</feature>
<keyword evidence="8" id="KW-1185">Reference proteome</keyword>
<organism evidence="7 8">
    <name type="scientific">Nitzschia inconspicua</name>
    <dbReference type="NCBI Taxonomy" id="303405"/>
    <lineage>
        <taxon>Eukaryota</taxon>
        <taxon>Sar</taxon>
        <taxon>Stramenopiles</taxon>
        <taxon>Ochrophyta</taxon>
        <taxon>Bacillariophyta</taxon>
        <taxon>Bacillariophyceae</taxon>
        <taxon>Bacillariophycidae</taxon>
        <taxon>Bacillariales</taxon>
        <taxon>Bacillariaceae</taxon>
        <taxon>Nitzschia</taxon>
    </lineage>
</organism>
<proteinExistence type="predicted"/>
<keyword evidence="2 4" id="KW-0863">Zinc-finger</keyword>
<keyword evidence="1" id="KW-0479">Metal-binding</keyword>
<feature type="region of interest" description="Disordered" evidence="5">
    <location>
        <begin position="383"/>
        <end position="406"/>
    </location>
</feature>
<protein>
    <submittedName>
        <fullName evidence="7">MIZ/SP-ring zinc finger domain containing protein</fullName>
    </submittedName>
</protein>
<name>A0A9K3PED3_9STRA</name>
<dbReference type="AlphaFoldDB" id="A0A9K3PED3"/>
<feature type="compositionally biased region" description="Polar residues" evidence="5">
    <location>
        <begin position="199"/>
        <end position="225"/>
    </location>
</feature>
<dbReference type="InterPro" id="IPR004181">
    <property type="entry name" value="Znf_MIZ"/>
</dbReference>
<reference evidence="7" key="1">
    <citation type="journal article" date="2021" name="Sci. Rep.">
        <title>Diploid genomic architecture of Nitzschia inconspicua, an elite biomass production diatom.</title>
        <authorList>
            <person name="Oliver A."/>
            <person name="Podell S."/>
            <person name="Pinowska A."/>
            <person name="Traller J.C."/>
            <person name="Smith S.R."/>
            <person name="McClure R."/>
            <person name="Beliaev A."/>
            <person name="Bohutskyi P."/>
            <person name="Hill E.A."/>
            <person name="Rabines A."/>
            <person name="Zheng H."/>
            <person name="Allen L.Z."/>
            <person name="Kuo A."/>
            <person name="Grigoriev I.V."/>
            <person name="Allen A.E."/>
            <person name="Hazlebeck D."/>
            <person name="Allen E.E."/>
        </authorList>
    </citation>
    <scope>NUCLEOTIDE SEQUENCE</scope>
    <source>
        <strain evidence="7">Hildebrandi</strain>
    </source>
</reference>
<feature type="region of interest" description="Disordered" evidence="5">
    <location>
        <begin position="840"/>
        <end position="881"/>
    </location>
</feature>
<evidence type="ECO:0000256" key="2">
    <source>
        <dbReference type="ARBA" id="ARBA00022771"/>
    </source>
</evidence>
<evidence type="ECO:0000256" key="1">
    <source>
        <dbReference type="ARBA" id="ARBA00022723"/>
    </source>
</evidence>
<evidence type="ECO:0000256" key="4">
    <source>
        <dbReference type="PROSITE-ProRule" id="PRU00452"/>
    </source>
</evidence>
<comment type="caution">
    <text evidence="7">The sequence shown here is derived from an EMBL/GenBank/DDBJ whole genome shotgun (WGS) entry which is preliminary data.</text>
</comment>
<dbReference type="Proteomes" id="UP000693970">
    <property type="component" value="Unassembled WGS sequence"/>
</dbReference>
<dbReference type="GO" id="GO:0000785">
    <property type="term" value="C:chromatin"/>
    <property type="evidence" value="ECO:0007669"/>
    <property type="project" value="TreeGrafter"/>
</dbReference>
<evidence type="ECO:0000313" key="8">
    <source>
        <dbReference type="Proteomes" id="UP000693970"/>
    </source>
</evidence>